<dbReference type="GO" id="GO:0003676">
    <property type="term" value="F:nucleic acid binding"/>
    <property type="evidence" value="ECO:0007669"/>
    <property type="project" value="InterPro"/>
</dbReference>
<gene>
    <name evidence="4" type="ORF">EV702DRAFT_996953</name>
</gene>
<dbReference type="Gene3D" id="3.40.30.10">
    <property type="entry name" value="Glutaredoxin"/>
    <property type="match status" value="1"/>
</dbReference>
<evidence type="ECO:0000313" key="4">
    <source>
        <dbReference type="EMBL" id="KAG1782331.1"/>
    </source>
</evidence>
<feature type="non-terminal residue" evidence="4">
    <location>
        <position position="204"/>
    </location>
</feature>
<evidence type="ECO:0000256" key="1">
    <source>
        <dbReference type="ARBA" id="ARBA00022664"/>
    </source>
</evidence>
<name>A0A9P7A4Z3_9AGAM</name>
<evidence type="ECO:0000256" key="2">
    <source>
        <dbReference type="PROSITE-ProRule" id="PRU00047"/>
    </source>
</evidence>
<dbReference type="SUPFAM" id="SSF57756">
    <property type="entry name" value="Retrovirus zinc finger-like domains"/>
    <property type="match status" value="1"/>
</dbReference>
<proteinExistence type="predicted"/>
<keyword evidence="5" id="KW-1185">Reference proteome</keyword>
<dbReference type="InterPro" id="IPR036875">
    <property type="entry name" value="Znf_CCHC_sf"/>
</dbReference>
<evidence type="ECO:0000259" key="3">
    <source>
        <dbReference type="PROSITE" id="PS50158"/>
    </source>
</evidence>
<dbReference type="OrthoDB" id="429967at2759"/>
<dbReference type="Proteomes" id="UP000714275">
    <property type="component" value="Unassembled WGS sequence"/>
</dbReference>
<dbReference type="GO" id="GO:0008270">
    <property type="term" value="F:zinc ion binding"/>
    <property type="evidence" value="ECO:0007669"/>
    <property type="project" value="UniProtKB-KW"/>
</dbReference>
<accession>A0A9P7A4Z3</accession>
<feature type="domain" description="CCHC-type" evidence="3">
    <location>
        <begin position="137"/>
        <end position="152"/>
    </location>
</feature>
<organism evidence="4 5">
    <name type="scientific">Suillus placidus</name>
    <dbReference type="NCBI Taxonomy" id="48579"/>
    <lineage>
        <taxon>Eukaryota</taxon>
        <taxon>Fungi</taxon>
        <taxon>Dikarya</taxon>
        <taxon>Basidiomycota</taxon>
        <taxon>Agaricomycotina</taxon>
        <taxon>Agaricomycetes</taxon>
        <taxon>Agaricomycetidae</taxon>
        <taxon>Boletales</taxon>
        <taxon>Suillineae</taxon>
        <taxon>Suillaceae</taxon>
        <taxon>Suillus</taxon>
    </lineage>
</organism>
<keyword evidence="1" id="KW-0507">mRNA processing</keyword>
<evidence type="ECO:0000313" key="5">
    <source>
        <dbReference type="Proteomes" id="UP000714275"/>
    </source>
</evidence>
<dbReference type="Pfam" id="PF05768">
    <property type="entry name" value="Glrx-like"/>
    <property type="match status" value="1"/>
</dbReference>
<keyword evidence="2" id="KW-0479">Metal-binding</keyword>
<keyword evidence="2" id="KW-0862">Zinc</keyword>
<dbReference type="SUPFAM" id="SSF52833">
    <property type="entry name" value="Thioredoxin-like"/>
    <property type="match status" value="1"/>
</dbReference>
<dbReference type="InterPro" id="IPR001878">
    <property type="entry name" value="Znf_CCHC"/>
</dbReference>
<dbReference type="AlphaFoldDB" id="A0A9P7A4Z3"/>
<sequence length="204" mass="22882">MVARLPQVARLILFTGPNCSLCEVAKLELAKVRQSYQFDLDIVNIQDKGQESERSLGCLHRSRIHEAAECGTRSSGGSRLESSPCGSNIARNFYIDTSGSAGFQELSPQLYFYDRHVSGILGENRSPSPTLLDARFCFNCGSPDHIVGSCPEPHNRPLIALSRQLFNFLRSDGEMRDPGRFHVVEAWKKQRLEWLELFQPGKVV</sequence>
<dbReference type="InterPro" id="IPR008554">
    <property type="entry name" value="Glutaredoxin-like"/>
</dbReference>
<dbReference type="EMBL" id="JABBWD010000003">
    <property type="protein sequence ID" value="KAG1782331.1"/>
    <property type="molecule type" value="Genomic_DNA"/>
</dbReference>
<dbReference type="PROSITE" id="PS50158">
    <property type="entry name" value="ZF_CCHC"/>
    <property type="match status" value="1"/>
</dbReference>
<keyword evidence="2" id="KW-0863">Zinc-finger</keyword>
<dbReference type="InterPro" id="IPR036249">
    <property type="entry name" value="Thioredoxin-like_sf"/>
</dbReference>
<comment type="caution">
    <text evidence="4">The sequence shown here is derived from an EMBL/GenBank/DDBJ whole genome shotgun (WGS) entry which is preliminary data.</text>
</comment>
<reference evidence="4" key="1">
    <citation type="journal article" date="2020" name="New Phytol.">
        <title>Comparative genomics reveals dynamic genome evolution in host specialist ectomycorrhizal fungi.</title>
        <authorList>
            <person name="Lofgren L.A."/>
            <person name="Nguyen N.H."/>
            <person name="Vilgalys R."/>
            <person name="Ruytinx J."/>
            <person name="Liao H.L."/>
            <person name="Branco S."/>
            <person name="Kuo A."/>
            <person name="LaButti K."/>
            <person name="Lipzen A."/>
            <person name="Andreopoulos W."/>
            <person name="Pangilinan J."/>
            <person name="Riley R."/>
            <person name="Hundley H."/>
            <person name="Na H."/>
            <person name="Barry K."/>
            <person name="Grigoriev I.V."/>
            <person name="Stajich J.E."/>
            <person name="Kennedy P.G."/>
        </authorList>
    </citation>
    <scope>NUCLEOTIDE SEQUENCE</scope>
    <source>
        <strain evidence="4">DOB743</strain>
    </source>
</reference>
<dbReference type="GO" id="GO:0006397">
    <property type="term" value="P:mRNA processing"/>
    <property type="evidence" value="ECO:0007669"/>
    <property type="project" value="UniProtKB-KW"/>
</dbReference>
<protein>
    <recommendedName>
        <fullName evidence="3">CCHC-type domain-containing protein</fullName>
    </recommendedName>
</protein>